<accession>A0A7J6VJ88</accession>
<protein>
    <submittedName>
        <fullName evidence="1">Uncharacterized protein</fullName>
    </submittedName>
</protein>
<evidence type="ECO:0000313" key="2">
    <source>
        <dbReference type="Proteomes" id="UP000554482"/>
    </source>
</evidence>
<dbReference type="OrthoDB" id="2395010at2759"/>
<dbReference type="PANTHER" id="PTHR31366:SF2">
    <property type="entry name" value="UPF0739 PROTEIN C1ORF74"/>
    <property type="match status" value="1"/>
</dbReference>
<keyword evidence="2" id="KW-1185">Reference proteome</keyword>
<sequence length="292" mass="32936">MEVVAELDEALKVVNSCISRIKWRIKAAARRRLEIDMVALCTGMRPVVMVDYGGKMPELQQRLCDVLQLSQKESSILGNIRVMVIEDMIYLLHVEELAKHVMSSLNSETSLRFVDLQQDPPKMINHSEQNSVAAQLVSVQKIFSVAFPVDGIAENLLPAEHTTSQSSKFIDLSSCMQESSVTIPTLNGWLLGYPVVYLFGKDHIEDAVYNLSTKSLHLYKILVCRQSVSGEETRQEELMSFTVPYDLSVRGENEPWAEAFLAHTGAKLEKHKQVWGQLQMEVTECYPHAIVL</sequence>
<dbReference type="InterPro" id="IPR027850">
    <property type="entry name" value="DUF4504"/>
</dbReference>
<name>A0A7J6VJ88_THATH</name>
<proteinExistence type="predicted"/>
<gene>
    <name evidence="1" type="ORF">FRX31_026051</name>
</gene>
<dbReference type="Proteomes" id="UP000554482">
    <property type="component" value="Unassembled WGS sequence"/>
</dbReference>
<dbReference type="Pfam" id="PF14953">
    <property type="entry name" value="DUF4504"/>
    <property type="match status" value="1"/>
</dbReference>
<reference evidence="1 2" key="1">
    <citation type="submission" date="2020-06" db="EMBL/GenBank/DDBJ databases">
        <title>Transcriptomic and genomic resources for Thalictrum thalictroides and T. hernandezii: Facilitating candidate gene discovery in an emerging model plant lineage.</title>
        <authorList>
            <person name="Arias T."/>
            <person name="Riano-Pachon D.M."/>
            <person name="Di Stilio V.S."/>
        </authorList>
    </citation>
    <scope>NUCLEOTIDE SEQUENCE [LARGE SCALE GENOMIC DNA]</scope>
    <source>
        <strain evidence="2">cv. WT478/WT964</strain>
        <tissue evidence="1">Leaves</tissue>
    </source>
</reference>
<evidence type="ECO:0000313" key="1">
    <source>
        <dbReference type="EMBL" id="KAF5184362.1"/>
    </source>
</evidence>
<dbReference type="AlphaFoldDB" id="A0A7J6VJ88"/>
<dbReference type="EMBL" id="JABWDY010032215">
    <property type="protein sequence ID" value="KAF5184362.1"/>
    <property type="molecule type" value="Genomic_DNA"/>
</dbReference>
<organism evidence="1 2">
    <name type="scientific">Thalictrum thalictroides</name>
    <name type="common">Rue-anemone</name>
    <name type="synonym">Anemone thalictroides</name>
    <dbReference type="NCBI Taxonomy" id="46969"/>
    <lineage>
        <taxon>Eukaryota</taxon>
        <taxon>Viridiplantae</taxon>
        <taxon>Streptophyta</taxon>
        <taxon>Embryophyta</taxon>
        <taxon>Tracheophyta</taxon>
        <taxon>Spermatophyta</taxon>
        <taxon>Magnoliopsida</taxon>
        <taxon>Ranunculales</taxon>
        <taxon>Ranunculaceae</taxon>
        <taxon>Thalictroideae</taxon>
        <taxon>Thalictrum</taxon>
    </lineage>
</organism>
<comment type="caution">
    <text evidence="1">The sequence shown here is derived from an EMBL/GenBank/DDBJ whole genome shotgun (WGS) entry which is preliminary data.</text>
</comment>
<dbReference type="PANTHER" id="PTHR31366">
    <property type="entry name" value="UPF0739 PROTEIN C1ORF74"/>
    <property type="match status" value="1"/>
</dbReference>